<dbReference type="GO" id="GO:0006508">
    <property type="term" value="P:proteolysis"/>
    <property type="evidence" value="ECO:0007669"/>
    <property type="project" value="TreeGrafter"/>
</dbReference>
<evidence type="ECO:0000313" key="4">
    <source>
        <dbReference type="Proteomes" id="UP000717328"/>
    </source>
</evidence>
<dbReference type="GO" id="GO:0004175">
    <property type="term" value="F:endopeptidase activity"/>
    <property type="evidence" value="ECO:0007669"/>
    <property type="project" value="TreeGrafter"/>
</dbReference>
<name>A0A9P7FWZ3_9AGAR</name>
<dbReference type="EMBL" id="JABCKI010005715">
    <property type="protein sequence ID" value="KAG5639668.1"/>
    <property type="molecule type" value="Genomic_DNA"/>
</dbReference>
<comment type="caution">
    <text evidence="3">The sequence shown here is derived from an EMBL/GenBank/DDBJ whole genome shotgun (WGS) entry which is preliminary data.</text>
</comment>
<dbReference type="SMART" id="SM00944">
    <property type="entry name" value="Pro-kuma_activ"/>
    <property type="match status" value="1"/>
</dbReference>
<dbReference type="CDD" id="cd11377">
    <property type="entry name" value="Pro-peptidase_S53"/>
    <property type="match status" value="1"/>
</dbReference>
<dbReference type="PANTHER" id="PTHR14218">
    <property type="entry name" value="PROTEASE S8 TRIPEPTIDYL PEPTIDASE I CLN2"/>
    <property type="match status" value="1"/>
</dbReference>
<protein>
    <recommendedName>
        <fullName evidence="2">Peptidase S53 activation domain-containing protein</fullName>
    </recommendedName>
</protein>
<reference evidence="3" key="1">
    <citation type="submission" date="2021-02" db="EMBL/GenBank/DDBJ databases">
        <authorList>
            <person name="Nieuwenhuis M."/>
            <person name="Van De Peppel L.J.J."/>
        </authorList>
    </citation>
    <scope>NUCLEOTIDE SEQUENCE</scope>
    <source>
        <strain evidence="3">D49</strain>
    </source>
</reference>
<feature type="signal peptide" evidence="1">
    <location>
        <begin position="1"/>
        <end position="22"/>
    </location>
</feature>
<gene>
    <name evidence="3" type="ORF">H0H81_005851</name>
</gene>
<accession>A0A9P7FWZ3</accession>
<dbReference type="Pfam" id="PF09286">
    <property type="entry name" value="Pro-kuma_activ"/>
    <property type="match status" value="1"/>
</dbReference>
<dbReference type="Proteomes" id="UP000717328">
    <property type="component" value="Unassembled WGS sequence"/>
</dbReference>
<dbReference type="GO" id="GO:0008240">
    <property type="term" value="F:tripeptidyl-peptidase activity"/>
    <property type="evidence" value="ECO:0007669"/>
    <property type="project" value="TreeGrafter"/>
</dbReference>
<evidence type="ECO:0000256" key="1">
    <source>
        <dbReference type="SAM" id="SignalP"/>
    </source>
</evidence>
<dbReference type="SUPFAM" id="SSF54897">
    <property type="entry name" value="Protease propeptides/inhibitors"/>
    <property type="match status" value="1"/>
</dbReference>
<sequence>MRISPSFTLLAILAVTPLSGWAAPNIYPQRVKETVYVPHGWVENGEPSPDHNIVLRIGLPQPNFAILEKHLYEVSDPSHYRYGAHLSKEETESLVAPNQESIDAVNEWLESHGIKESDIIRSPAKDWVTLTIPISLAEKMLGTKYNIWRHTSGDELVRTTSYSLPENLHEHVDVIQPTTMFGRFRRDRSTISWPKDLEVAPLQNLATQPNKNADSTPIVVDPSCNSTITIRCLQQLYNAVGYVPKKNNNNSIGITGSQPSYL</sequence>
<keyword evidence="4" id="KW-1185">Reference proteome</keyword>
<feature type="chain" id="PRO_5040504581" description="Peptidase S53 activation domain-containing protein" evidence="1">
    <location>
        <begin position="23"/>
        <end position="262"/>
    </location>
</feature>
<dbReference type="InterPro" id="IPR015366">
    <property type="entry name" value="S53_propep"/>
</dbReference>
<evidence type="ECO:0000313" key="3">
    <source>
        <dbReference type="EMBL" id="KAG5639668.1"/>
    </source>
</evidence>
<dbReference type="OrthoDB" id="409122at2759"/>
<keyword evidence="1" id="KW-0732">Signal</keyword>
<feature type="domain" description="Peptidase S53 activation" evidence="2">
    <location>
        <begin position="38"/>
        <end position="181"/>
    </location>
</feature>
<reference evidence="3" key="2">
    <citation type="submission" date="2021-10" db="EMBL/GenBank/DDBJ databases">
        <title>Phylogenomics reveals ancestral predisposition of the termite-cultivated fungus Termitomyces towards a domesticated lifestyle.</title>
        <authorList>
            <person name="Auxier B."/>
            <person name="Grum-Grzhimaylo A."/>
            <person name="Cardenas M.E."/>
            <person name="Lodge J.D."/>
            <person name="Laessoe T."/>
            <person name="Pedersen O."/>
            <person name="Smith M.E."/>
            <person name="Kuyper T.W."/>
            <person name="Franco-Molano E.A."/>
            <person name="Baroni T.J."/>
            <person name="Aanen D.K."/>
        </authorList>
    </citation>
    <scope>NUCLEOTIDE SEQUENCE</scope>
    <source>
        <strain evidence="3">D49</strain>
    </source>
</reference>
<dbReference type="InterPro" id="IPR050819">
    <property type="entry name" value="Tripeptidyl-peptidase_I"/>
</dbReference>
<evidence type="ECO:0000259" key="2">
    <source>
        <dbReference type="SMART" id="SM00944"/>
    </source>
</evidence>
<organism evidence="3 4">
    <name type="scientific">Sphagnurus paluster</name>
    <dbReference type="NCBI Taxonomy" id="117069"/>
    <lineage>
        <taxon>Eukaryota</taxon>
        <taxon>Fungi</taxon>
        <taxon>Dikarya</taxon>
        <taxon>Basidiomycota</taxon>
        <taxon>Agaricomycotina</taxon>
        <taxon>Agaricomycetes</taxon>
        <taxon>Agaricomycetidae</taxon>
        <taxon>Agaricales</taxon>
        <taxon>Tricholomatineae</taxon>
        <taxon>Lyophyllaceae</taxon>
        <taxon>Sphagnurus</taxon>
    </lineage>
</organism>
<dbReference type="PANTHER" id="PTHR14218:SF39">
    <property type="entry name" value="PEPTIDASE S53 DOMAIN-CONTAINING PROTEIN"/>
    <property type="match status" value="1"/>
</dbReference>
<proteinExistence type="predicted"/>
<dbReference type="AlphaFoldDB" id="A0A9P7FWZ3"/>